<organism evidence="1 2">
    <name type="scientific">Funneliformis mosseae</name>
    <name type="common">Endomycorrhizal fungus</name>
    <name type="synonym">Glomus mosseae</name>
    <dbReference type="NCBI Taxonomy" id="27381"/>
    <lineage>
        <taxon>Eukaryota</taxon>
        <taxon>Fungi</taxon>
        <taxon>Fungi incertae sedis</taxon>
        <taxon>Mucoromycota</taxon>
        <taxon>Glomeromycotina</taxon>
        <taxon>Glomeromycetes</taxon>
        <taxon>Glomerales</taxon>
        <taxon>Glomeraceae</taxon>
        <taxon>Funneliformis</taxon>
    </lineage>
</organism>
<dbReference type="AlphaFoldDB" id="A0A9N9G9P9"/>
<reference evidence="1" key="1">
    <citation type="submission" date="2021-06" db="EMBL/GenBank/DDBJ databases">
        <authorList>
            <person name="Kallberg Y."/>
            <person name="Tangrot J."/>
            <person name="Rosling A."/>
        </authorList>
    </citation>
    <scope>NUCLEOTIDE SEQUENCE</scope>
    <source>
        <strain evidence="1">87-6 pot B 2015</strain>
    </source>
</reference>
<dbReference type="EMBL" id="CAJVPP010002195">
    <property type="protein sequence ID" value="CAG8591282.1"/>
    <property type="molecule type" value="Genomic_DNA"/>
</dbReference>
<comment type="caution">
    <text evidence="1">The sequence shown here is derived from an EMBL/GenBank/DDBJ whole genome shotgun (WGS) entry which is preliminary data.</text>
</comment>
<dbReference type="Proteomes" id="UP000789375">
    <property type="component" value="Unassembled WGS sequence"/>
</dbReference>
<name>A0A9N9G9P9_FUNMO</name>
<evidence type="ECO:0000313" key="2">
    <source>
        <dbReference type="Proteomes" id="UP000789375"/>
    </source>
</evidence>
<sequence length="94" mass="10454">MSALVADTYLRRCVVRWMLINITKGLITTRMKNPAKVICVCGLQAVYDNADSLLNRVVQFRIILAKTEKHPSCVTSSPLANTKLVKNPIVLLQA</sequence>
<protein>
    <submittedName>
        <fullName evidence="1">9434_t:CDS:1</fullName>
    </submittedName>
</protein>
<gene>
    <name evidence="1" type="ORF">FMOSSE_LOCUS8454</name>
</gene>
<keyword evidence="2" id="KW-1185">Reference proteome</keyword>
<evidence type="ECO:0000313" key="1">
    <source>
        <dbReference type="EMBL" id="CAG8591282.1"/>
    </source>
</evidence>
<accession>A0A9N9G9P9</accession>
<proteinExistence type="predicted"/>